<protein>
    <submittedName>
        <fullName evidence="2">Uncharacterized protein</fullName>
    </submittedName>
</protein>
<proteinExistence type="predicted"/>
<dbReference type="Proteomes" id="UP000299102">
    <property type="component" value="Unassembled WGS sequence"/>
</dbReference>
<comment type="caution">
    <text evidence="2">The sequence shown here is derived from an EMBL/GenBank/DDBJ whole genome shotgun (WGS) entry which is preliminary data.</text>
</comment>
<keyword evidence="3" id="KW-1185">Reference proteome</keyword>
<reference evidence="2 3" key="1">
    <citation type="journal article" date="2019" name="Commun. Biol.">
        <title>The bagworm genome reveals a unique fibroin gene that provides high tensile strength.</title>
        <authorList>
            <person name="Kono N."/>
            <person name="Nakamura H."/>
            <person name="Ohtoshi R."/>
            <person name="Tomita M."/>
            <person name="Numata K."/>
            <person name="Arakawa K."/>
        </authorList>
    </citation>
    <scope>NUCLEOTIDE SEQUENCE [LARGE SCALE GENOMIC DNA]</scope>
</reference>
<organism evidence="2 3">
    <name type="scientific">Eumeta variegata</name>
    <name type="common">Bagworm moth</name>
    <name type="synonym">Eumeta japonica</name>
    <dbReference type="NCBI Taxonomy" id="151549"/>
    <lineage>
        <taxon>Eukaryota</taxon>
        <taxon>Metazoa</taxon>
        <taxon>Ecdysozoa</taxon>
        <taxon>Arthropoda</taxon>
        <taxon>Hexapoda</taxon>
        <taxon>Insecta</taxon>
        <taxon>Pterygota</taxon>
        <taxon>Neoptera</taxon>
        <taxon>Endopterygota</taxon>
        <taxon>Lepidoptera</taxon>
        <taxon>Glossata</taxon>
        <taxon>Ditrysia</taxon>
        <taxon>Tineoidea</taxon>
        <taxon>Psychidae</taxon>
        <taxon>Oiketicinae</taxon>
        <taxon>Eumeta</taxon>
    </lineage>
</organism>
<evidence type="ECO:0000313" key="2">
    <source>
        <dbReference type="EMBL" id="GBP60771.1"/>
    </source>
</evidence>
<dbReference type="EMBL" id="BGZK01000795">
    <property type="protein sequence ID" value="GBP60771.1"/>
    <property type="molecule type" value="Genomic_DNA"/>
</dbReference>
<sequence>MDKRMSLKLKGPTTRPSPAPLEGESLAMTESRAGCFNIYNTASFIKAEIFRGYLAGVGGAAGRAGQGGANTL</sequence>
<accession>A0A4C1XAC0</accession>
<dbReference type="AlphaFoldDB" id="A0A4C1XAC0"/>
<feature type="region of interest" description="Disordered" evidence="1">
    <location>
        <begin position="1"/>
        <end position="22"/>
    </location>
</feature>
<gene>
    <name evidence="2" type="ORF">EVAR_41110_1</name>
</gene>
<name>A0A4C1XAC0_EUMVA</name>
<evidence type="ECO:0000313" key="3">
    <source>
        <dbReference type="Proteomes" id="UP000299102"/>
    </source>
</evidence>
<evidence type="ECO:0000256" key="1">
    <source>
        <dbReference type="SAM" id="MobiDB-lite"/>
    </source>
</evidence>